<gene>
    <name evidence="1" type="ORF">PEL8287_03875</name>
</gene>
<sequence>MRENDVVFINLTADIKLYTRTVSALCVSSTFHGFDLTDRIGQLSLAHLRVLARRFGASQTFNKVSAQNCAIGRQQISGFPLAEIIRYPDIGRAITLHNQIGSEPDKFT</sequence>
<dbReference type="EMBL" id="FWFL01000018">
    <property type="protein sequence ID" value="SLN69664.1"/>
    <property type="molecule type" value="Genomic_DNA"/>
</dbReference>
<keyword evidence="2" id="KW-1185">Reference proteome</keyword>
<evidence type="ECO:0000313" key="2">
    <source>
        <dbReference type="Proteomes" id="UP000193827"/>
    </source>
</evidence>
<evidence type="ECO:0000313" key="1">
    <source>
        <dbReference type="EMBL" id="SLN69664.1"/>
    </source>
</evidence>
<organism evidence="1 2">
    <name type="scientific">Roseovarius litorisediminis</name>
    <dbReference type="NCBI Taxonomy" id="1312363"/>
    <lineage>
        <taxon>Bacteria</taxon>
        <taxon>Pseudomonadati</taxon>
        <taxon>Pseudomonadota</taxon>
        <taxon>Alphaproteobacteria</taxon>
        <taxon>Rhodobacterales</taxon>
        <taxon>Roseobacteraceae</taxon>
        <taxon>Roseovarius</taxon>
    </lineage>
</organism>
<dbReference type="AlphaFoldDB" id="A0A1Y5TVX6"/>
<dbReference type="Proteomes" id="UP000193827">
    <property type="component" value="Unassembled WGS sequence"/>
</dbReference>
<reference evidence="1 2" key="1">
    <citation type="submission" date="2017-03" db="EMBL/GenBank/DDBJ databases">
        <authorList>
            <person name="Afonso C.L."/>
            <person name="Miller P.J."/>
            <person name="Scott M.A."/>
            <person name="Spackman E."/>
            <person name="Goraichik I."/>
            <person name="Dimitrov K.M."/>
            <person name="Suarez D.L."/>
            <person name="Swayne D.E."/>
        </authorList>
    </citation>
    <scope>NUCLEOTIDE SEQUENCE [LARGE SCALE GENOMIC DNA]</scope>
    <source>
        <strain evidence="1 2">CECT 8287</strain>
    </source>
</reference>
<proteinExistence type="predicted"/>
<protein>
    <submittedName>
        <fullName evidence="1">Uncharacterized protein</fullName>
    </submittedName>
</protein>
<name>A0A1Y5TVX6_9RHOB</name>
<accession>A0A1Y5TVX6</accession>